<gene>
    <name evidence="2" type="ORF">HCT46_07725</name>
</gene>
<evidence type="ECO:0000313" key="2">
    <source>
        <dbReference type="EMBL" id="NIZ47801.1"/>
    </source>
</evidence>
<organism evidence="2 3">
    <name type="scientific">Entomospira nematocerorum</name>
    <dbReference type="NCBI Taxonomy" id="2719987"/>
    <lineage>
        <taxon>Bacteria</taxon>
        <taxon>Pseudomonadati</taxon>
        <taxon>Spirochaetota</taxon>
        <taxon>Spirochaetia</taxon>
        <taxon>Spirochaetales</taxon>
        <taxon>Spirochaetaceae</taxon>
        <taxon>Entomospira</taxon>
    </lineage>
</organism>
<evidence type="ECO:0000313" key="3">
    <source>
        <dbReference type="Proteomes" id="UP000752013"/>
    </source>
</evidence>
<protein>
    <submittedName>
        <fullName evidence="2">Uncharacterized protein</fullName>
    </submittedName>
</protein>
<feature type="region of interest" description="Disordered" evidence="1">
    <location>
        <begin position="134"/>
        <end position="153"/>
    </location>
</feature>
<evidence type="ECO:0000256" key="1">
    <source>
        <dbReference type="SAM" id="MobiDB-lite"/>
    </source>
</evidence>
<keyword evidence="3" id="KW-1185">Reference proteome</keyword>
<accession>A0A968GH70</accession>
<proteinExistence type="predicted"/>
<feature type="compositionally biased region" description="Basic and acidic residues" evidence="1">
    <location>
        <begin position="135"/>
        <end position="144"/>
    </location>
</feature>
<comment type="caution">
    <text evidence="2">The sequence shown here is derived from an EMBL/GenBank/DDBJ whole genome shotgun (WGS) entry which is preliminary data.</text>
</comment>
<dbReference type="Proteomes" id="UP000752013">
    <property type="component" value="Unassembled WGS sequence"/>
</dbReference>
<reference evidence="2" key="1">
    <citation type="submission" date="2020-03" db="EMBL/GenBank/DDBJ databases">
        <title>Spirochaetal bacteria isolated from arthropods constitute a novel genus Entomospira genus novum within the order Spirochaetales.</title>
        <authorList>
            <person name="Grana-Miraglia L."/>
            <person name="Sikutova S."/>
            <person name="Fingerle V."/>
            <person name="Sing A."/>
            <person name="Castillo-Ramirez S."/>
            <person name="Margos G."/>
            <person name="Rudolf I."/>
        </authorList>
    </citation>
    <scope>NUCLEOTIDE SEQUENCE</scope>
    <source>
        <strain evidence="2">BR208</strain>
    </source>
</reference>
<dbReference type="AlphaFoldDB" id="A0A968GH70"/>
<dbReference type="RefSeq" id="WP_167704589.1">
    <property type="nucleotide sequence ID" value="NZ_CP118172.1"/>
</dbReference>
<dbReference type="EMBL" id="JAATLK010000005">
    <property type="protein sequence ID" value="NIZ47801.1"/>
    <property type="molecule type" value="Genomic_DNA"/>
</dbReference>
<name>A0A968GH70_9SPIO</name>
<sequence>MIYYAEASYNQWNNPMTKMQSHRSMIEKNRDWSYKTFGQDAILYPPTDTDNAIIYVIKSLYLSIPYAFTHMESRLNGSETHLSMRLRDTRNFTQFTNWQIFTTNQLGADIFGVIDAVFVDDSMGEINVQYNLHDNPSHQAERSSKSTTRGAYL</sequence>